<gene>
    <name evidence="1" type="ORF">ALP24_04250</name>
</gene>
<protein>
    <recommendedName>
        <fullName evidence="3">DUF262 domain-containing protein</fullName>
    </recommendedName>
</protein>
<dbReference type="AlphaFoldDB" id="A0A3M5WIX8"/>
<evidence type="ECO:0008006" key="3">
    <source>
        <dbReference type="Google" id="ProtNLM"/>
    </source>
</evidence>
<evidence type="ECO:0000313" key="2">
    <source>
        <dbReference type="Proteomes" id="UP000274315"/>
    </source>
</evidence>
<accession>A0A3M5WIX8</accession>
<proteinExistence type="predicted"/>
<comment type="caution">
    <text evidence="1">The sequence shown here is derived from an EMBL/GenBank/DDBJ whole genome shotgun (WGS) entry which is preliminary data.</text>
</comment>
<evidence type="ECO:0000313" key="1">
    <source>
        <dbReference type="EMBL" id="RMU69523.1"/>
    </source>
</evidence>
<reference evidence="1 2" key="1">
    <citation type="submission" date="2018-08" db="EMBL/GenBank/DDBJ databases">
        <title>Recombination of ecologically and evolutionarily significant loci maintains genetic cohesion in the Pseudomonas syringae species complex.</title>
        <authorList>
            <person name="Dillon M."/>
            <person name="Thakur S."/>
            <person name="Almeida R.N.D."/>
            <person name="Weir B.S."/>
            <person name="Guttman D.S."/>
        </authorList>
    </citation>
    <scope>NUCLEOTIDE SEQUENCE [LARGE SCALE GENOMIC DNA]</scope>
    <source>
        <strain evidence="1 2">ICMP 11935</strain>
    </source>
</reference>
<organism evidence="1 2">
    <name type="scientific">Pseudomonas syringae pv. aptata</name>
    <dbReference type="NCBI Taxonomy" id="83167"/>
    <lineage>
        <taxon>Bacteria</taxon>
        <taxon>Pseudomonadati</taxon>
        <taxon>Pseudomonadota</taxon>
        <taxon>Gammaproteobacteria</taxon>
        <taxon>Pseudomonadales</taxon>
        <taxon>Pseudomonadaceae</taxon>
        <taxon>Pseudomonas</taxon>
        <taxon>Pseudomonas syringae</taxon>
    </lineage>
</organism>
<sequence length="389" mass="43586">MSIDVLKDKRTGCLSAILTISANKYLSLIEQVYEQKGGIKGQRAQLKTKTGIRIRARMVKDIAAGAVLPPIVLGAILDENSFQSAEKLESNEQLSELIQGLDSTRLSIIDGMQRTTALLEASEITDISENVVRLEIWIATGINSLIYRMLILNTGQVPWDIKRQLETIYEPILNRIRTDVSNIDVLVIDQTKRRTEAGQYQASKLIEFFLAFSSRKTNIDIKEKVAEDFVRMDAAEATANESFVENFICVLKILATLDTIFFRGRASDPIDGRFKNGKDIFTSTPAGLGFVTAAAVYIFGAPGYALNPEIAQAKAVELNYKMTDLQNRLEGLGEEQLFEFLELVSLNERVDRPSGKVGEFEREFFFKAFSALFFYAPELPNMEVCWAAY</sequence>
<dbReference type="EMBL" id="RBUF01000593">
    <property type="protein sequence ID" value="RMU69523.1"/>
    <property type="molecule type" value="Genomic_DNA"/>
</dbReference>
<dbReference type="Proteomes" id="UP000274315">
    <property type="component" value="Unassembled WGS sequence"/>
</dbReference>
<name>A0A3M5WIX8_PSEAP</name>